<protein>
    <submittedName>
        <fullName evidence="2">Basic helix-loop-helix domain-containing protein USF3</fullName>
    </submittedName>
</protein>
<sequence>MPSSDHAGAAGSTQRATASGVTAFWAPNQAALPLRIHQLACCLLLCLLQYNMSHKISTTNSSACRFFTECWKQLVHILTPCSAQVNHLHTGHPGISLHGSSTHNYHCEWPGVCLAARRPLTKREFPGWPSTLQLVQPTTSEEQLTNVALNSLGASAVSARASLRAFHHAFLARAMTTDRGQFCSCAETGHASTTVFYVCGSVCTSSITATAPSRPITSSSRALLPEFITATNFSVAPGCSTAPSASRDAGLLCRTGQPGRRWATLEQRCFNKPYYSPWEPQKPTVSASRGAPAGLAGWVAKPHGQWQLKLLSGVIRGQVGEGLSSPAGHEQASQNITYSQLSRFSGQSQSSSQVAVASLSVNNPQSRPSSTQQPYLALPVWLANRGSVPSPVGTSGHMSQASTAALSPCSGAAS</sequence>
<dbReference type="AlphaFoldDB" id="A0AAD3NID4"/>
<accession>A0AAD3NID4</accession>
<keyword evidence="3" id="KW-1185">Reference proteome</keyword>
<dbReference type="Proteomes" id="UP001279410">
    <property type="component" value="Unassembled WGS sequence"/>
</dbReference>
<evidence type="ECO:0000313" key="2">
    <source>
        <dbReference type="EMBL" id="GLD75207.1"/>
    </source>
</evidence>
<reference evidence="2" key="1">
    <citation type="submission" date="2022-08" db="EMBL/GenBank/DDBJ databases">
        <title>Genome sequencing of akame (Lates japonicus).</title>
        <authorList>
            <person name="Hashiguchi Y."/>
            <person name="Takahashi H."/>
        </authorList>
    </citation>
    <scope>NUCLEOTIDE SEQUENCE</scope>
    <source>
        <strain evidence="2">Kochi</strain>
    </source>
</reference>
<comment type="caution">
    <text evidence="2">The sequence shown here is derived from an EMBL/GenBank/DDBJ whole genome shotgun (WGS) entry which is preliminary data.</text>
</comment>
<proteinExistence type="predicted"/>
<evidence type="ECO:0000313" key="3">
    <source>
        <dbReference type="Proteomes" id="UP001279410"/>
    </source>
</evidence>
<dbReference type="EMBL" id="BRZM01002776">
    <property type="protein sequence ID" value="GLD75207.1"/>
    <property type="molecule type" value="Genomic_DNA"/>
</dbReference>
<gene>
    <name evidence="2" type="ORF">AKAME5_002654000</name>
</gene>
<feature type="compositionally biased region" description="Polar residues" evidence="1">
    <location>
        <begin position="392"/>
        <end position="405"/>
    </location>
</feature>
<evidence type="ECO:0000256" key="1">
    <source>
        <dbReference type="SAM" id="MobiDB-lite"/>
    </source>
</evidence>
<name>A0AAD3NID4_LATJO</name>
<feature type="region of interest" description="Disordered" evidence="1">
    <location>
        <begin position="388"/>
        <end position="414"/>
    </location>
</feature>
<organism evidence="2 3">
    <name type="scientific">Lates japonicus</name>
    <name type="common">Japanese lates</name>
    <dbReference type="NCBI Taxonomy" id="270547"/>
    <lineage>
        <taxon>Eukaryota</taxon>
        <taxon>Metazoa</taxon>
        <taxon>Chordata</taxon>
        <taxon>Craniata</taxon>
        <taxon>Vertebrata</taxon>
        <taxon>Euteleostomi</taxon>
        <taxon>Actinopterygii</taxon>
        <taxon>Neopterygii</taxon>
        <taxon>Teleostei</taxon>
        <taxon>Neoteleostei</taxon>
        <taxon>Acanthomorphata</taxon>
        <taxon>Carangaria</taxon>
        <taxon>Carangaria incertae sedis</taxon>
        <taxon>Centropomidae</taxon>
        <taxon>Lates</taxon>
    </lineage>
</organism>